<dbReference type="PANTHER" id="PTHR10003">
    <property type="entry name" value="SUPEROXIDE DISMUTASE CU-ZN -RELATED"/>
    <property type="match status" value="1"/>
</dbReference>
<keyword evidence="2" id="KW-0186">Copper</keyword>
<comment type="cofactor">
    <cofactor evidence="2">
        <name>Zn(2+)</name>
        <dbReference type="ChEBI" id="CHEBI:29105"/>
    </cofactor>
    <text evidence="2">Binds 1 zinc ion per subunit.</text>
</comment>
<comment type="cofactor">
    <cofactor evidence="2">
        <name>Cu cation</name>
        <dbReference type="ChEBI" id="CHEBI:23378"/>
    </cofactor>
    <text evidence="2">Binds 1 copper ion per subunit.</text>
</comment>
<gene>
    <name evidence="5" type="ORF">METUNv1_03199</name>
</gene>
<dbReference type="InterPro" id="IPR024134">
    <property type="entry name" value="SOD_Cu/Zn_/chaperone"/>
</dbReference>
<dbReference type="PROSITE" id="PS51257">
    <property type="entry name" value="PROKAR_LIPOPROTEIN"/>
    <property type="match status" value="1"/>
</dbReference>
<accession>F5RGA3</accession>
<dbReference type="InterPro" id="IPR001424">
    <property type="entry name" value="SOD_Cu_Zn_dom"/>
</dbReference>
<sequence>MKKTALVLMLMAAGAACADTVVQVNLVDEKGVGTPVGSVTISESRYGLVFTPALQGLPPGLHGFHVHQNPSCDSAEKDGKRVPALGAGGHYDPKASNVHGTPWGEGHLGDLPPLYVDAAGNATTPVLAPRLTAADVAGRSLMVHAGGDNHADHPAPLGGGGARVACGVIR</sequence>
<evidence type="ECO:0000313" key="6">
    <source>
        <dbReference type="Proteomes" id="UP000005019"/>
    </source>
</evidence>
<comment type="similarity">
    <text evidence="1 2">Belongs to the Cu-Zn superoxide dismutase family.</text>
</comment>
<evidence type="ECO:0000256" key="2">
    <source>
        <dbReference type="RuleBase" id="RU000393"/>
    </source>
</evidence>
<comment type="catalytic activity">
    <reaction evidence="2">
        <text>2 superoxide + 2 H(+) = H2O2 + O2</text>
        <dbReference type="Rhea" id="RHEA:20696"/>
        <dbReference type="ChEBI" id="CHEBI:15378"/>
        <dbReference type="ChEBI" id="CHEBI:15379"/>
        <dbReference type="ChEBI" id="CHEBI:16240"/>
        <dbReference type="ChEBI" id="CHEBI:18421"/>
        <dbReference type="EC" id="1.15.1.1"/>
    </reaction>
</comment>
<evidence type="ECO:0000256" key="1">
    <source>
        <dbReference type="ARBA" id="ARBA00010457"/>
    </source>
</evidence>
<name>F5RGA3_METUF</name>
<evidence type="ECO:0000256" key="3">
    <source>
        <dbReference type="SAM" id="SignalP"/>
    </source>
</evidence>
<feature type="domain" description="Superoxide dismutase copper/zinc binding" evidence="4">
    <location>
        <begin position="37"/>
        <end position="169"/>
    </location>
</feature>
<feature type="signal peptide" evidence="3">
    <location>
        <begin position="1"/>
        <end position="18"/>
    </location>
</feature>
<keyword evidence="6" id="KW-1185">Reference proteome</keyword>
<feature type="chain" id="PRO_5003331041" description="Superoxide dismutase [Cu-Zn]" evidence="3">
    <location>
        <begin position="19"/>
        <end position="170"/>
    </location>
</feature>
<dbReference type="OrthoDB" id="5431326at2"/>
<dbReference type="InterPro" id="IPR036423">
    <property type="entry name" value="SOD-like_Cu/Zn_dom_sf"/>
</dbReference>
<reference evidence="5 6" key="1">
    <citation type="journal article" date="2011" name="J. Bacteriol.">
        <title>Genome sequence of Methyloversatilis universalis FAM5T, a methylotrophic representative of the order Rhodocyclales.</title>
        <authorList>
            <person name="Kittichotirat W."/>
            <person name="Good N.M."/>
            <person name="Hall R."/>
            <person name="Bringel F."/>
            <person name="Lajus A."/>
            <person name="Medigue C."/>
            <person name="Smalley N.E."/>
            <person name="Beck D."/>
            <person name="Bumgarner R."/>
            <person name="Vuilleumier S."/>
            <person name="Kalyuzhnaya M.G."/>
        </authorList>
    </citation>
    <scope>NUCLEOTIDE SEQUENCE [LARGE SCALE GENOMIC DNA]</scope>
    <source>
        <strain evidence="6">ATCC BAA-1314 / JCM 13912 / FAM5</strain>
    </source>
</reference>
<dbReference type="PROSITE" id="PS00332">
    <property type="entry name" value="SOD_CU_ZN_2"/>
    <property type="match status" value="1"/>
</dbReference>
<dbReference type="CDD" id="cd00305">
    <property type="entry name" value="Cu-Zn_Superoxide_Dismutase"/>
    <property type="match status" value="1"/>
</dbReference>
<proteinExistence type="inferred from homology"/>
<dbReference type="Gene3D" id="2.60.40.200">
    <property type="entry name" value="Superoxide dismutase, copper/zinc binding domain"/>
    <property type="match status" value="1"/>
</dbReference>
<dbReference type="PROSITE" id="PS00087">
    <property type="entry name" value="SOD_CU_ZN_1"/>
    <property type="match status" value="1"/>
</dbReference>
<keyword evidence="3" id="KW-0732">Signal</keyword>
<dbReference type="Proteomes" id="UP000005019">
    <property type="component" value="Unassembled WGS sequence"/>
</dbReference>
<dbReference type="EC" id="1.15.1.1" evidence="2"/>
<dbReference type="RefSeq" id="WP_008063423.1">
    <property type="nucleotide sequence ID" value="NZ_AFHG01000057.1"/>
</dbReference>
<dbReference type="GO" id="GO:0005507">
    <property type="term" value="F:copper ion binding"/>
    <property type="evidence" value="ECO:0007669"/>
    <property type="project" value="InterPro"/>
</dbReference>
<keyword evidence="2" id="KW-0862">Zinc</keyword>
<dbReference type="GO" id="GO:0004784">
    <property type="term" value="F:superoxide dismutase activity"/>
    <property type="evidence" value="ECO:0007669"/>
    <property type="project" value="UniProtKB-EC"/>
</dbReference>
<dbReference type="eggNOG" id="COG2032">
    <property type="taxonomic scope" value="Bacteria"/>
</dbReference>
<dbReference type="EMBL" id="AFHG01000057">
    <property type="protein sequence ID" value="EGK70295.1"/>
    <property type="molecule type" value="Genomic_DNA"/>
</dbReference>
<dbReference type="SUPFAM" id="SSF49329">
    <property type="entry name" value="Cu,Zn superoxide dismutase-like"/>
    <property type="match status" value="1"/>
</dbReference>
<dbReference type="NCBIfam" id="NF007628">
    <property type="entry name" value="PRK10290.1"/>
    <property type="match status" value="1"/>
</dbReference>
<evidence type="ECO:0000313" key="5">
    <source>
        <dbReference type="EMBL" id="EGK70295.1"/>
    </source>
</evidence>
<keyword evidence="2" id="KW-0479">Metal-binding</keyword>
<dbReference type="InterPro" id="IPR018152">
    <property type="entry name" value="SOD_Cu/Zn_BS"/>
</dbReference>
<comment type="caution">
    <text evidence="5">The sequence shown here is derived from an EMBL/GenBank/DDBJ whole genome shotgun (WGS) entry which is preliminary data.</text>
</comment>
<organism evidence="5 6">
    <name type="scientific">Methyloversatilis universalis (strain ATCC BAA-1314 / DSM 25237 / JCM 13912 / CCUG 52030 / FAM5)</name>
    <dbReference type="NCBI Taxonomy" id="1000565"/>
    <lineage>
        <taxon>Bacteria</taxon>
        <taxon>Pseudomonadati</taxon>
        <taxon>Pseudomonadota</taxon>
        <taxon>Betaproteobacteria</taxon>
        <taxon>Nitrosomonadales</taxon>
        <taxon>Sterolibacteriaceae</taxon>
        <taxon>Methyloversatilis</taxon>
    </lineage>
</organism>
<dbReference type="AlphaFoldDB" id="F5RGA3"/>
<evidence type="ECO:0000259" key="4">
    <source>
        <dbReference type="Pfam" id="PF00080"/>
    </source>
</evidence>
<dbReference type="Pfam" id="PF00080">
    <property type="entry name" value="Sod_Cu"/>
    <property type="match status" value="1"/>
</dbReference>
<keyword evidence="2" id="KW-0560">Oxidoreductase</keyword>
<comment type="function">
    <text evidence="2">Destroys radicals which are normally produced within the cells and which are toxic to biological systems.</text>
</comment>
<protein>
    <recommendedName>
        <fullName evidence="2">Superoxide dismutase [Cu-Zn]</fullName>
        <ecNumber evidence="2">1.15.1.1</ecNumber>
    </recommendedName>
</protein>
<dbReference type="STRING" id="1000565.METUNv1_03199"/>